<dbReference type="RefSeq" id="WP_285667620.1">
    <property type="nucleotide sequence ID" value="NZ_BSTX01000009.1"/>
</dbReference>
<accession>A0A9W6SU10</accession>
<dbReference type="Gene3D" id="3.30.1310.10">
    <property type="entry name" value="Nucleoid-associated protein YbaB-like domain"/>
    <property type="match status" value="1"/>
</dbReference>
<reference evidence="1" key="1">
    <citation type="submission" date="2023-03" db="EMBL/GenBank/DDBJ databases">
        <title>Actinorhabdospora filicis NBRC 111898.</title>
        <authorList>
            <person name="Ichikawa N."/>
            <person name="Sato H."/>
            <person name="Tonouchi N."/>
        </authorList>
    </citation>
    <scope>NUCLEOTIDE SEQUENCE</scope>
    <source>
        <strain evidence="1">NBRC 111898</strain>
    </source>
</reference>
<evidence type="ECO:0008006" key="3">
    <source>
        <dbReference type="Google" id="ProtNLM"/>
    </source>
</evidence>
<dbReference type="GO" id="GO:0003677">
    <property type="term" value="F:DNA binding"/>
    <property type="evidence" value="ECO:0007669"/>
    <property type="project" value="InterPro"/>
</dbReference>
<dbReference type="Pfam" id="PF02575">
    <property type="entry name" value="YbaB_DNA_bd"/>
    <property type="match status" value="1"/>
</dbReference>
<dbReference type="SUPFAM" id="SSF82607">
    <property type="entry name" value="YbaB-like"/>
    <property type="match status" value="1"/>
</dbReference>
<sequence>MDGIPDPAEARGKIAAWRGRIDRLAADTAAMSARMSELRVTATDPGEFAEVTIDSGGSLVDLRLSPRVGRIPHDEIARNVLAALDEAKRRLAGRSREVIEETIGGTEAGRAIAERVQQRLTPEPREERR</sequence>
<dbReference type="AlphaFoldDB" id="A0A9W6SU10"/>
<comment type="caution">
    <text evidence="1">The sequence shown here is derived from an EMBL/GenBank/DDBJ whole genome shotgun (WGS) entry which is preliminary data.</text>
</comment>
<evidence type="ECO:0000313" key="2">
    <source>
        <dbReference type="Proteomes" id="UP001165079"/>
    </source>
</evidence>
<dbReference type="Proteomes" id="UP001165079">
    <property type="component" value="Unassembled WGS sequence"/>
</dbReference>
<dbReference type="EMBL" id="BSTX01000009">
    <property type="protein sequence ID" value="GLZ82048.1"/>
    <property type="molecule type" value="Genomic_DNA"/>
</dbReference>
<keyword evidence="2" id="KW-1185">Reference proteome</keyword>
<dbReference type="InterPro" id="IPR036894">
    <property type="entry name" value="YbaB-like_sf"/>
</dbReference>
<dbReference type="InterPro" id="IPR004401">
    <property type="entry name" value="YbaB/EbfC"/>
</dbReference>
<proteinExistence type="predicted"/>
<protein>
    <recommendedName>
        <fullName evidence="3">YbaB/EbfC DNA-binding family protein</fullName>
    </recommendedName>
</protein>
<name>A0A9W6SU10_9ACTN</name>
<evidence type="ECO:0000313" key="1">
    <source>
        <dbReference type="EMBL" id="GLZ82048.1"/>
    </source>
</evidence>
<gene>
    <name evidence="1" type="ORF">Afil01_68550</name>
</gene>
<organism evidence="1 2">
    <name type="scientific">Actinorhabdospora filicis</name>
    <dbReference type="NCBI Taxonomy" id="1785913"/>
    <lineage>
        <taxon>Bacteria</taxon>
        <taxon>Bacillati</taxon>
        <taxon>Actinomycetota</taxon>
        <taxon>Actinomycetes</taxon>
        <taxon>Micromonosporales</taxon>
        <taxon>Micromonosporaceae</taxon>
        <taxon>Actinorhabdospora</taxon>
    </lineage>
</organism>